<dbReference type="InterPro" id="IPR011493">
    <property type="entry name" value="GLUG"/>
</dbReference>
<feature type="compositionally biased region" description="Pro residues" evidence="1">
    <location>
        <begin position="494"/>
        <end position="506"/>
    </location>
</feature>
<protein>
    <submittedName>
        <fullName evidence="4">GLUG motif-containing protein</fullName>
    </submittedName>
</protein>
<dbReference type="InterPro" id="IPR050972">
    <property type="entry name" value="SDr-like"/>
</dbReference>
<sequence>MIAPRLTAMFASRLTRQMPHHPSTDSRNTTVPSHWNTSLSTLPPFSMSLSRFLTAAPVFRDLRIIAGFAFCLFLTFFTFVTSASCFEFFELPSSMPPFFSYAHENPHFSVTEAVYGPTEIPQRQFPPFRLTSHELAFSGGDGTSERPYLIATPEDLSQIRLVIAAAEDESLELQQNLHFRQTAPIDLGQSPWNEGVGWEPIGNSAFPFRGHYDGAHYPITGLTIQQPIHSGAGTSHVGLFGVMTGGSLKRLHLENATVQGYDQVGALLGKGTGVEVIQVRVSGSVTGRRNVGGLAGQLIDGEIQNSTASVTFAGERSAGGLVGLVSNTHLSQCSTFVTGEAIHVLGGIAGHAEANTSIMDSFCRGTLRGSSRWIGGAVGFLENSHVNSSYVVVHLPPSTDILADNPTFRGFVGHKGGASSVISSFYDQPFSGRSLYLNELGTGRTTTQMKRIATFTTALTSNGMPSWNFESVWGLDSLINDGYPYLKALEAIPLPEPPPEPAPEPEPVPDPEPEPVPDPEPEPVPEPDPDEGEDPEPDPPAPDPSHPEPDPGQPDDDTRPSPTPEPDPDVQPNPDDSGTPPEKPNDSNDRDDSSDHPGNTGRGSRTSKGTRHQEKADEILSLETTEPTPLVFSSLSSTERRVLALQSFQSPSPMLALMTNALLAVEELKEYWLNSFMQAHFSGEKH</sequence>
<proteinExistence type="predicted"/>
<evidence type="ECO:0000313" key="4">
    <source>
        <dbReference type="EMBL" id="MEN1760722.1"/>
    </source>
</evidence>
<feature type="region of interest" description="Disordered" evidence="1">
    <location>
        <begin position="494"/>
        <end position="623"/>
    </location>
</feature>
<dbReference type="Gene3D" id="2.160.20.110">
    <property type="match status" value="1"/>
</dbReference>
<feature type="domain" description="GLUG" evidence="3">
    <location>
        <begin position="288"/>
        <end position="311"/>
    </location>
</feature>
<keyword evidence="5" id="KW-1185">Reference proteome</keyword>
<feature type="compositionally biased region" description="Pro residues" evidence="1">
    <location>
        <begin position="561"/>
        <end position="571"/>
    </location>
</feature>
<keyword evidence="2" id="KW-1133">Transmembrane helix</keyword>
<organism evidence="4 5">
    <name type="scientific">Anoxynatronum sibiricum</name>
    <dbReference type="NCBI Taxonomy" id="210623"/>
    <lineage>
        <taxon>Bacteria</taxon>
        <taxon>Bacillati</taxon>
        <taxon>Bacillota</taxon>
        <taxon>Clostridia</taxon>
        <taxon>Eubacteriales</taxon>
        <taxon>Clostridiaceae</taxon>
        <taxon>Anoxynatronum</taxon>
    </lineage>
</organism>
<gene>
    <name evidence="4" type="ORF">AAIG11_09570</name>
</gene>
<comment type="caution">
    <text evidence="4">The sequence shown here is derived from an EMBL/GenBank/DDBJ whole genome shotgun (WGS) entry which is preliminary data.</text>
</comment>
<evidence type="ECO:0000256" key="2">
    <source>
        <dbReference type="SAM" id="Phobius"/>
    </source>
</evidence>
<feature type="compositionally biased region" description="Basic and acidic residues" evidence="1">
    <location>
        <begin position="583"/>
        <end position="595"/>
    </location>
</feature>
<reference evidence="4 5" key="1">
    <citation type="submission" date="2024-04" db="EMBL/GenBank/DDBJ databases">
        <title>Genome sequencing and metabolic network reconstruction of aminoacids and betaine degradation by Anoxynatronum sibiricum.</title>
        <authorList>
            <person name="Detkova E.N."/>
            <person name="Boltjanskaja Y.V."/>
            <person name="Mardanov A.V."/>
            <person name="Kevbrin V."/>
        </authorList>
    </citation>
    <scope>NUCLEOTIDE SEQUENCE [LARGE SCALE GENOMIC DNA]</scope>
    <source>
        <strain evidence="4 5">Z-7981</strain>
    </source>
</reference>
<dbReference type="PANTHER" id="PTHR34403">
    <property type="entry name" value="TOL-PAL SYSTEM PROTEIN TOLA"/>
    <property type="match status" value="1"/>
</dbReference>
<dbReference type="EMBL" id="JBCITM010000008">
    <property type="protein sequence ID" value="MEN1760722.1"/>
    <property type="molecule type" value="Genomic_DNA"/>
</dbReference>
<evidence type="ECO:0000256" key="1">
    <source>
        <dbReference type="SAM" id="MobiDB-lite"/>
    </source>
</evidence>
<evidence type="ECO:0000259" key="3">
    <source>
        <dbReference type="Pfam" id="PF07581"/>
    </source>
</evidence>
<accession>A0ABU9VU81</accession>
<dbReference type="Proteomes" id="UP001407405">
    <property type="component" value="Unassembled WGS sequence"/>
</dbReference>
<evidence type="ECO:0000313" key="5">
    <source>
        <dbReference type="Proteomes" id="UP001407405"/>
    </source>
</evidence>
<keyword evidence="2" id="KW-0812">Transmembrane</keyword>
<dbReference type="PANTHER" id="PTHR34403:SF17">
    <property type="entry name" value="RETINITIS PIGMENTOSA 1-LIKE 1 PROTEIN-LIKE"/>
    <property type="match status" value="1"/>
</dbReference>
<feature type="transmembrane region" description="Helical" evidence="2">
    <location>
        <begin position="64"/>
        <end position="89"/>
    </location>
</feature>
<dbReference type="Pfam" id="PF07581">
    <property type="entry name" value="Glug"/>
    <property type="match status" value="1"/>
</dbReference>
<name>A0ABU9VU81_9CLOT</name>
<feature type="compositionally biased region" description="Acidic residues" evidence="1">
    <location>
        <begin position="507"/>
        <end position="537"/>
    </location>
</feature>
<keyword evidence="2" id="KW-0472">Membrane</keyword>